<reference evidence="3" key="2">
    <citation type="submission" date="2021-08" db="EMBL/GenBank/DDBJ databases">
        <authorList>
            <person name="Gostincar C."/>
            <person name="Sun X."/>
            <person name="Song Z."/>
            <person name="Gunde-Cimerman N."/>
        </authorList>
    </citation>
    <scope>NUCLEOTIDE SEQUENCE</scope>
    <source>
        <strain evidence="3">EXF-9911</strain>
    </source>
</reference>
<dbReference type="InterPro" id="IPR008271">
    <property type="entry name" value="Ser/Thr_kinase_AS"/>
</dbReference>
<comment type="caution">
    <text evidence="3">The sequence shown here is derived from an EMBL/GenBank/DDBJ whole genome shotgun (WGS) entry which is preliminary data.</text>
</comment>
<dbReference type="PROSITE" id="PS50011">
    <property type="entry name" value="PROTEIN_KINASE_DOM"/>
    <property type="match status" value="1"/>
</dbReference>
<evidence type="ECO:0000256" key="1">
    <source>
        <dbReference type="SAM" id="MobiDB-lite"/>
    </source>
</evidence>
<keyword evidence="3" id="KW-0808">Transferase</keyword>
<gene>
    <name evidence="3" type="ORF">KCU76_g13710</name>
</gene>
<keyword evidence="3" id="KW-0418">Kinase</keyword>
<dbReference type="OrthoDB" id="74764at2759"/>
<dbReference type="SMART" id="SM00220">
    <property type="entry name" value="S_TKc"/>
    <property type="match status" value="1"/>
</dbReference>
<feature type="compositionally biased region" description="Polar residues" evidence="1">
    <location>
        <begin position="702"/>
        <end position="734"/>
    </location>
</feature>
<dbReference type="PANTHER" id="PTHR44167:SF26">
    <property type="entry name" value="PROTEIN KINASE, PUTATIVE (AFU_ORTHOLOGUE AFUA_5G07950)-RELATED"/>
    <property type="match status" value="1"/>
</dbReference>
<dbReference type="Proteomes" id="UP000779574">
    <property type="component" value="Unassembled WGS sequence"/>
</dbReference>
<sequence>MQTYSSVEMSCGDRGKRGEALRAAKFKLIVLRAGRACGGVCRLGTDDAVSDVYPTGPRDSSSIMWSRVYLSTIIVVFVRGLIEGAMAEQLPIGHLTLVNEHRRLCAEDAISIWPKQEIVLGYKQLQHFVDDYDPTISYRHLVLRCVQFDDDVATWNVAPMLYAENLSRNGTVLTRECPAEDGSTVRLDHQLNKSMGPVLLQDGDLLYLSKSTFVQYSELSPREEPTMSFIMDCEVKRFQGDVTIFPRLISAGGQGSVYVAWDCHAEQQVACKAVSLASVDLTCDQNTTEAFTQAASIRASRVQSIKLLRKIHRLEVEYEVLKDLSHPNIIDMRKVYVTTHHIYIIQELMTGGDLFSYIIHEGGVLNNALSAVITRQLLKAVQYLHDNGIVHRDIKPENILLSSWDHNTRVVLTDFGIAKRISQSSVSNSQPGRIYRMFSNCGTYGFTAPEINRLNPTMAENKGYSSAIDLWSVGCVSALMLTGSLAFNHRDGEQDIGQINSRSVSAYDISHIEHGKQSWEGVAKRAREFVMSLLALQEDKRSTARKALKHSWFTNHTCSESYDAVYERSICDWKPSTVPKENIIVNIDTSDIAVPTPSASQVVRQRSYSAVVQSEYFQSQAEHYGEQMEIDSNPEREPYTNDHLAASPASQPSQNLGDQPVSSDPLSNTTTRSPCARAHMSAQFMLPPRSSGRNQELDVLQPSAQFRPPQSSNPDQDLDSLQPSAQLRNLQASPEFTWPSSPPNKRKMRFPSPEFPW</sequence>
<dbReference type="GO" id="GO:0005737">
    <property type="term" value="C:cytoplasm"/>
    <property type="evidence" value="ECO:0007669"/>
    <property type="project" value="TreeGrafter"/>
</dbReference>
<dbReference type="Gene3D" id="1.10.510.10">
    <property type="entry name" value="Transferase(Phosphotransferase) domain 1"/>
    <property type="match status" value="1"/>
</dbReference>
<dbReference type="InterPro" id="IPR000719">
    <property type="entry name" value="Prot_kinase_dom"/>
</dbReference>
<dbReference type="InterPro" id="IPR011009">
    <property type="entry name" value="Kinase-like_dom_sf"/>
</dbReference>
<dbReference type="Pfam" id="PF00069">
    <property type="entry name" value="Pkinase"/>
    <property type="match status" value="1"/>
</dbReference>
<dbReference type="EMBL" id="JAHFXF010000782">
    <property type="protein sequence ID" value="KAG9682565.1"/>
    <property type="molecule type" value="Genomic_DNA"/>
</dbReference>
<dbReference type="GO" id="GO:0051598">
    <property type="term" value="P:meiotic recombination checkpoint signaling"/>
    <property type="evidence" value="ECO:0007669"/>
    <property type="project" value="TreeGrafter"/>
</dbReference>
<dbReference type="PROSITE" id="PS00108">
    <property type="entry name" value="PROTEIN_KINASE_ST"/>
    <property type="match status" value="1"/>
</dbReference>
<dbReference type="GO" id="GO:0005524">
    <property type="term" value="F:ATP binding"/>
    <property type="evidence" value="ECO:0007669"/>
    <property type="project" value="InterPro"/>
</dbReference>
<evidence type="ECO:0000313" key="4">
    <source>
        <dbReference type="Proteomes" id="UP000779574"/>
    </source>
</evidence>
<feature type="region of interest" description="Disordered" evidence="1">
    <location>
        <begin position="622"/>
        <end position="673"/>
    </location>
</feature>
<feature type="domain" description="Protein kinase" evidence="2">
    <location>
        <begin position="243"/>
        <end position="553"/>
    </location>
</feature>
<dbReference type="PANTHER" id="PTHR44167">
    <property type="entry name" value="OVARIAN-SPECIFIC SERINE/THREONINE-PROTEIN KINASE LOK-RELATED"/>
    <property type="match status" value="1"/>
</dbReference>
<feature type="compositionally biased region" description="Polar residues" evidence="1">
    <location>
        <begin position="648"/>
        <end position="673"/>
    </location>
</feature>
<evidence type="ECO:0000313" key="3">
    <source>
        <dbReference type="EMBL" id="KAG9682565.1"/>
    </source>
</evidence>
<organism evidence="3 4">
    <name type="scientific">Aureobasidium melanogenum</name>
    <name type="common">Aureobasidium pullulans var. melanogenum</name>
    <dbReference type="NCBI Taxonomy" id="46634"/>
    <lineage>
        <taxon>Eukaryota</taxon>
        <taxon>Fungi</taxon>
        <taxon>Dikarya</taxon>
        <taxon>Ascomycota</taxon>
        <taxon>Pezizomycotina</taxon>
        <taxon>Dothideomycetes</taxon>
        <taxon>Dothideomycetidae</taxon>
        <taxon>Dothideales</taxon>
        <taxon>Saccotheciaceae</taxon>
        <taxon>Aureobasidium</taxon>
    </lineage>
</organism>
<accession>A0A9P8J3C6</accession>
<feature type="non-terminal residue" evidence="3">
    <location>
        <position position="1"/>
    </location>
</feature>
<feature type="region of interest" description="Disordered" evidence="1">
    <location>
        <begin position="701"/>
        <end position="757"/>
    </location>
</feature>
<dbReference type="Gene3D" id="2.60.200.20">
    <property type="match status" value="1"/>
</dbReference>
<protein>
    <submittedName>
        <fullName evidence="3">Kinase-like protein</fullName>
    </submittedName>
</protein>
<dbReference type="Gene3D" id="3.30.200.20">
    <property type="entry name" value="Phosphorylase Kinase, domain 1"/>
    <property type="match status" value="1"/>
</dbReference>
<dbReference type="GO" id="GO:0005634">
    <property type="term" value="C:nucleus"/>
    <property type="evidence" value="ECO:0007669"/>
    <property type="project" value="TreeGrafter"/>
</dbReference>
<dbReference type="GO" id="GO:0004674">
    <property type="term" value="F:protein serine/threonine kinase activity"/>
    <property type="evidence" value="ECO:0007669"/>
    <property type="project" value="TreeGrafter"/>
</dbReference>
<reference evidence="3" key="1">
    <citation type="journal article" date="2021" name="J Fungi (Basel)">
        <title>Virulence traits and population genomics of the black yeast Aureobasidium melanogenum.</title>
        <authorList>
            <person name="Cernosa A."/>
            <person name="Sun X."/>
            <person name="Gostincar C."/>
            <person name="Fang C."/>
            <person name="Gunde-Cimerman N."/>
            <person name="Song Z."/>
        </authorList>
    </citation>
    <scope>NUCLEOTIDE SEQUENCE</scope>
    <source>
        <strain evidence="3">EXF-9911</strain>
    </source>
</reference>
<name>A0A9P8J3C6_AURME</name>
<dbReference type="AlphaFoldDB" id="A0A9P8J3C6"/>
<proteinExistence type="predicted"/>
<evidence type="ECO:0000259" key="2">
    <source>
        <dbReference type="PROSITE" id="PS50011"/>
    </source>
</evidence>
<dbReference type="SUPFAM" id="SSF56112">
    <property type="entry name" value="Protein kinase-like (PK-like)"/>
    <property type="match status" value="1"/>
</dbReference>